<proteinExistence type="predicted"/>
<dbReference type="Proteomes" id="UP001164244">
    <property type="component" value="Plasmid pVr3468"/>
</dbReference>
<reference evidence="2" key="1">
    <citation type="submission" date="2022-11" db="EMBL/GenBank/DDBJ databases">
        <title>Complete genome sequence of Veillonella rogosae KCOM 3468 isolated from human Subgingival dental plaque of Chronic peridontitis Lesion.</title>
        <authorList>
            <person name="Park S.-N."/>
            <person name="Lim Y.K."/>
            <person name="Kook J.-K."/>
        </authorList>
    </citation>
    <scope>NUCLEOTIDE SEQUENCE</scope>
    <source>
        <strain evidence="2">KCOM 3468</strain>
        <plasmid evidence="2">pVr3468</plasmid>
    </source>
</reference>
<keyword evidence="1" id="KW-0175">Coiled coil</keyword>
<evidence type="ECO:0000313" key="3">
    <source>
        <dbReference type="Proteomes" id="UP001164244"/>
    </source>
</evidence>
<evidence type="ECO:0000256" key="1">
    <source>
        <dbReference type="SAM" id="Coils"/>
    </source>
</evidence>
<feature type="coiled-coil region" evidence="1">
    <location>
        <begin position="7"/>
        <end position="41"/>
    </location>
</feature>
<evidence type="ECO:0000313" key="2">
    <source>
        <dbReference type="EMBL" id="UZG51997.1"/>
    </source>
</evidence>
<dbReference type="AlphaFoldDB" id="A0AA46X4S2"/>
<gene>
    <name evidence="2" type="ORF">OKW85_10260</name>
</gene>
<geneLocation type="plasmid" evidence="2 3">
    <name>pVr3468</name>
</geneLocation>
<name>A0AA46X4S2_9FIRM</name>
<dbReference type="EMBL" id="CP110419">
    <property type="protein sequence ID" value="UZG51997.1"/>
    <property type="molecule type" value="Genomic_DNA"/>
</dbReference>
<protein>
    <submittedName>
        <fullName evidence="2">Uncharacterized protein</fullName>
    </submittedName>
</protein>
<dbReference type="KEGG" id="vrg:OKW85_10260"/>
<sequence length="111" mass="12153">MARPQTIASLEAKEELTLKQIQELEDKLRAKKAQLKKVQTQTLTASNKKFKEYGLDLKNAALAVGIAETIAKLVKEGTTSIEEIEAMGSAVIRKEREAAAIDTATSAEEHE</sequence>
<dbReference type="RefSeq" id="WP_265139163.1">
    <property type="nucleotide sequence ID" value="NZ_CP110419.1"/>
</dbReference>
<keyword evidence="2" id="KW-0614">Plasmid</keyword>
<accession>A0AA46X4S2</accession>
<organism evidence="2 3">
    <name type="scientific">Veillonella rogosae</name>
    <dbReference type="NCBI Taxonomy" id="423477"/>
    <lineage>
        <taxon>Bacteria</taxon>
        <taxon>Bacillati</taxon>
        <taxon>Bacillota</taxon>
        <taxon>Negativicutes</taxon>
        <taxon>Veillonellales</taxon>
        <taxon>Veillonellaceae</taxon>
        <taxon>Veillonella</taxon>
    </lineage>
</organism>